<evidence type="ECO:0000256" key="1">
    <source>
        <dbReference type="ARBA" id="ARBA00004286"/>
    </source>
</evidence>
<organism evidence="10 11">
    <name type="scientific">Striga asiatica</name>
    <name type="common">Asiatic witchweed</name>
    <name type="synonym">Buchnera asiatica</name>
    <dbReference type="NCBI Taxonomy" id="4170"/>
    <lineage>
        <taxon>Eukaryota</taxon>
        <taxon>Viridiplantae</taxon>
        <taxon>Streptophyta</taxon>
        <taxon>Embryophyta</taxon>
        <taxon>Tracheophyta</taxon>
        <taxon>Spermatophyta</taxon>
        <taxon>Magnoliopsida</taxon>
        <taxon>eudicotyledons</taxon>
        <taxon>Gunneridae</taxon>
        <taxon>Pentapetalae</taxon>
        <taxon>asterids</taxon>
        <taxon>lamiids</taxon>
        <taxon>Lamiales</taxon>
        <taxon>Orobanchaceae</taxon>
        <taxon>Buchnereae</taxon>
        <taxon>Striga</taxon>
    </lineage>
</organism>
<dbReference type="SMART" id="SM00466">
    <property type="entry name" value="SRA"/>
    <property type="match status" value="1"/>
</dbReference>
<evidence type="ECO:0000256" key="2">
    <source>
        <dbReference type="ARBA" id="ARBA00022454"/>
    </source>
</evidence>
<dbReference type="InterPro" id="IPR046341">
    <property type="entry name" value="SET_dom_sf"/>
</dbReference>
<dbReference type="PROSITE" id="PS51575">
    <property type="entry name" value="SAM_MT43_SUVAR39_2"/>
    <property type="match status" value="1"/>
</dbReference>
<dbReference type="InterPro" id="IPR007728">
    <property type="entry name" value="Pre-SET_dom"/>
</dbReference>
<dbReference type="AlphaFoldDB" id="A0A5A7R475"/>
<keyword evidence="10" id="KW-0808">Transferase</keyword>
<name>A0A5A7R475_STRAF</name>
<dbReference type="GO" id="GO:0003690">
    <property type="term" value="F:double-stranded DNA binding"/>
    <property type="evidence" value="ECO:0007669"/>
    <property type="project" value="TreeGrafter"/>
</dbReference>
<evidence type="ECO:0000259" key="7">
    <source>
        <dbReference type="PROSITE" id="PS50280"/>
    </source>
</evidence>
<dbReference type="SUPFAM" id="SSF88697">
    <property type="entry name" value="PUA domain-like"/>
    <property type="match status" value="1"/>
</dbReference>
<protein>
    <submittedName>
        <fullName evidence="10">Histone-lysine N-methyltransferase</fullName>
    </submittedName>
</protein>
<reference evidence="11" key="1">
    <citation type="journal article" date="2019" name="Curr. Biol.">
        <title>Genome Sequence of Striga asiatica Provides Insight into the Evolution of Plant Parasitism.</title>
        <authorList>
            <person name="Yoshida S."/>
            <person name="Kim S."/>
            <person name="Wafula E.K."/>
            <person name="Tanskanen J."/>
            <person name="Kim Y.M."/>
            <person name="Honaas L."/>
            <person name="Yang Z."/>
            <person name="Spallek T."/>
            <person name="Conn C.E."/>
            <person name="Ichihashi Y."/>
            <person name="Cheong K."/>
            <person name="Cui S."/>
            <person name="Der J.P."/>
            <person name="Gundlach H."/>
            <person name="Jiao Y."/>
            <person name="Hori C."/>
            <person name="Ishida J.K."/>
            <person name="Kasahara H."/>
            <person name="Kiba T."/>
            <person name="Kim M.S."/>
            <person name="Koo N."/>
            <person name="Laohavisit A."/>
            <person name="Lee Y.H."/>
            <person name="Lumba S."/>
            <person name="McCourt P."/>
            <person name="Mortimer J.C."/>
            <person name="Mutuku J.M."/>
            <person name="Nomura T."/>
            <person name="Sasaki-Sekimoto Y."/>
            <person name="Seto Y."/>
            <person name="Wang Y."/>
            <person name="Wakatake T."/>
            <person name="Sakakibara H."/>
            <person name="Demura T."/>
            <person name="Yamaguchi S."/>
            <person name="Yoneyama K."/>
            <person name="Manabe R.I."/>
            <person name="Nelson D.C."/>
            <person name="Schulman A.H."/>
            <person name="Timko M.P."/>
            <person name="dePamphilis C.W."/>
            <person name="Choi D."/>
            <person name="Shirasu K."/>
        </authorList>
    </citation>
    <scope>NUCLEOTIDE SEQUENCE [LARGE SCALE GENOMIC DNA]</scope>
    <source>
        <strain evidence="11">cv. UVA1</strain>
    </source>
</reference>
<dbReference type="FunFam" id="2.30.280.10:FF:000003">
    <property type="entry name" value="Histone-lysine N-methyltransferase, H3 lysine-9 specific SUVH5"/>
    <property type="match status" value="1"/>
</dbReference>
<keyword evidence="11" id="KW-1185">Reference proteome</keyword>
<keyword evidence="3" id="KW-0156">Chromatin regulator</keyword>
<feature type="compositionally biased region" description="Low complexity" evidence="6">
    <location>
        <begin position="41"/>
        <end position="59"/>
    </location>
</feature>
<dbReference type="Pfam" id="PF02182">
    <property type="entry name" value="SAD_SRA"/>
    <property type="match status" value="1"/>
</dbReference>
<feature type="domain" description="SET" evidence="7">
    <location>
        <begin position="486"/>
        <end position="629"/>
    </location>
</feature>
<dbReference type="PROSITE" id="PS51015">
    <property type="entry name" value="YDG"/>
    <property type="match status" value="1"/>
</dbReference>
<keyword evidence="2" id="KW-0158">Chromosome</keyword>
<dbReference type="PROSITE" id="PS50867">
    <property type="entry name" value="PRE_SET"/>
    <property type="match status" value="1"/>
</dbReference>
<keyword evidence="10" id="KW-0489">Methyltransferase</keyword>
<accession>A0A5A7R475</accession>
<dbReference type="GO" id="GO:0032259">
    <property type="term" value="P:methylation"/>
    <property type="evidence" value="ECO:0007669"/>
    <property type="project" value="UniProtKB-KW"/>
</dbReference>
<dbReference type="PANTHER" id="PTHR45660">
    <property type="entry name" value="HISTONE-LYSINE N-METHYLTRANSFERASE SETMAR"/>
    <property type="match status" value="1"/>
</dbReference>
<evidence type="ECO:0000256" key="4">
    <source>
        <dbReference type="ARBA" id="ARBA00023242"/>
    </source>
</evidence>
<dbReference type="SMART" id="SM00468">
    <property type="entry name" value="PreSET"/>
    <property type="match status" value="1"/>
</dbReference>
<evidence type="ECO:0000259" key="8">
    <source>
        <dbReference type="PROSITE" id="PS50867"/>
    </source>
</evidence>
<feature type="region of interest" description="Disordered" evidence="6">
    <location>
        <begin position="74"/>
        <end position="96"/>
    </location>
</feature>
<evidence type="ECO:0000313" key="10">
    <source>
        <dbReference type="EMBL" id="GER52216.1"/>
    </source>
</evidence>
<dbReference type="Gene3D" id="2.30.280.10">
    <property type="entry name" value="SRA-YDG"/>
    <property type="match status" value="1"/>
</dbReference>
<evidence type="ECO:0000256" key="6">
    <source>
        <dbReference type="SAM" id="MobiDB-lite"/>
    </source>
</evidence>
<dbReference type="OrthoDB" id="5792673at2759"/>
<comment type="caution">
    <text evidence="10">The sequence shown here is derived from an EMBL/GenBank/DDBJ whole genome shotgun (WGS) entry which is preliminary data.</text>
</comment>
<dbReference type="InterPro" id="IPR015947">
    <property type="entry name" value="PUA-like_sf"/>
</dbReference>
<dbReference type="SUPFAM" id="SSF82199">
    <property type="entry name" value="SET domain"/>
    <property type="match status" value="1"/>
</dbReference>
<dbReference type="EMBL" id="BKCP01010181">
    <property type="protein sequence ID" value="GER52216.1"/>
    <property type="molecule type" value="Genomic_DNA"/>
</dbReference>
<dbReference type="InterPro" id="IPR001214">
    <property type="entry name" value="SET_dom"/>
</dbReference>
<gene>
    <name evidence="10" type="ORF">STAS_29649</name>
</gene>
<dbReference type="InterPro" id="IPR025794">
    <property type="entry name" value="H3-K9-MeTrfase_plant"/>
</dbReference>
<feature type="domain" description="Pre-SET" evidence="8">
    <location>
        <begin position="425"/>
        <end position="483"/>
    </location>
</feature>
<evidence type="ECO:0000313" key="11">
    <source>
        <dbReference type="Proteomes" id="UP000325081"/>
    </source>
</evidence>
<dbReference type="PANTHER" id="PTHR45660:SF3">
    <property type="entry name" value="HISTONE-LYSINE N-METHYLTRANSFERASE FAMILY MEMBER SUVH9"/>
    <property type="match status" value="1"/>
</dbReference>
<dbReference type="Proteomes" id="UP000325081">
    <property type="component" value="Unassembled WGS sequence"/>
</dbReference>
<feature type="compositionally biased region" description="Low complexity" evidence="6">
    <location>
        <begin position="8"/>
        <end position="19"/>
    </location>
</feature>
<evidence type="ECO:0000256" key="5">
    <source>
        <dbReference type="PROSITE-ProRule" id="PRU00358"/>
    </source>
</evidence>
<dbReference type="SMART" id="SM00317">
    <property type="entry name" value="SET"/>
    <property type="match status" value="1"/>
</dbReference>
<dbReference type="GO" id="GO:0042054">
    <property type="term" value="F:histone methyltransferase activity"/>
    <property type="evidence" value="ECO:0007669"/>
    <property type="project" value="InterPro"/>
</dbReference>
<feature type="region of interest" description="Disordered" evidence="6">
    <location>
        <begin position="1"/>
        <end position="59"/>
    </location>
</feature>
<proteinExistence type="predicted"/>
<dbReference type="PROSITE" id="PS50280">
    <property type="entry name" value="SET"/>
    <property type="match status" value="1"/>
</dbReference>
<feature type="domain" description="YDG" evidence="9">
    <location>
        <begin position="200"/>
        <end position="347"/>
    </location>
</feature>
<dbReference type="Pfam" id="PF00856">
    <property type="entry name" value="SET"/>
    <property type="match status" value="1"/>
</dbReference>
<evidence type="ECO:0000256" key="3">
    <source>
        <dbReference type="ARBA" id="ARBA00022853"/>
    </source>
</evidence>
<dbReference type="Gene3D" id="2.170.270.10">
    <property type="entry name" value="SET domain"/>
    <property type="match status" value="1"/>
</dbReference>
<comment type="subcellular location">
    <subcellularLocation>
        <location evidence="1">Chromosome</location>
    </subcellularLocation>
    <subcellularLocation>
        <location evidence="5">Nucleus</location>
    </subcellularLocation>
</comment>
<dbReference type="InterPro" id="IPR003105">
    <property type="entry name" value="SRA_YDG"/>
</dbReference>
<dbReference type="GO" id="GO:0005694">
    <property type="term" value="C:chromosome"/>
    <property type="evidence" value="ECO:0007669"/>
    <property type="project" value="UniProtKB-SubCell"/>
</dbReference>
<sequence>MGSNHTAPLNNLPSPSPLLVPKIEPKLEPFDDTSPSPPPLHHLSTPSPSAATSSTPPLLCDFGRLSEMFRSATGRETDSLAGGQAPPEPDPNPLAIVSVPDGPGPHLSSVVFSPRGVRKYPIRSSELVRVTDLKPEDTRFFRGSIRRARMVFDSLRTYAVAEDEKRREVIPNRRTRADLKAAAVMRERGLWLNRDKRVVGEIPGVEIGDVFFFRMEMCVLGLHGQAQAGIDYVPISQSLNGEPIATSIIVSGGYEDDEDAGDVIVYTGHGGQDKNGRQVEHQRLECGNLALERSMHYGIEVRVIRGFKYEGSVSGKVYVYDGLYKVVETWFDVGRSGYGVYKFRLTRNENQEEMGSSVMKFAMSLRTRPLEARPAGYVSLDLSGKKENFPVLFFNDVDSNQDPLYYEYLMSSVFPPFVYGTGNGVGCDCTGGCSDGCLCSVRNGGEFAYDLNGTLVRGKPLIFECGHNCRCPPTCRNRVTQKGVRNRFEVFRSRETDWGVRSLDLIPAGSFICEYSGVVLTREQAQVLTMNGDSLIYPGRFGERWREWGNLSEVFADFVPPSYPLVAPLDFAMDVSRMRNLACYMSNSTSPNVFVQPVLYDHSNVSFPRLMLFAMENIPPMRELSLDYGGSLLSVTSSVGFGSVLGSGSGGRVVRLHKNFWTSTMAHEASYIIFVSWKYQVLELSIRRGRILILSCSRMNVFYLCSLNEVKNNYYETKSLCGRKIFFCENLVRVKSVLWFL</sequence>
<dbReference type="InterPro" id="IPR051357">
    <property type="entry name" value="H3K9_HMTase_SUVAR3-9"/>
</dbReference>
<dbReference type="Pfam" id="PF05033">
    <property type="entry name" value="Pre-SET"/>
    <property type="match status" value="1"/>
</dbReference>
<evidence type="ECO:0000259" key="9">
    <source>
        <dbReference type="PROSITE" id="PS51015"/>
    </source>
</evidence>
<keyword evidence="4 5" id="KW-0539">Nucleus</keyword>
<dbReference type="GO" id="GO:0005634">
    <property type="term" value="C:nucleus"/>
    <property type="evidence" value="ECO:0007669"/>
    <property type="project" value="UniProtKB-SubCell"/>
</dbReference>
<dbReference type="GO" id="GO:0008270">
    <property type="term" value="F:zinc ion binding"/>
    <property type="evidence" value="ECO:0007669"/>
    <property type="project" value="InterPro"/>
</dbReference>
<dbReference type="InterPro" id="IPR036987">
    <property type="entry name" value="SRA-YDG_sf"/>
</dbReference>